<dbReference type="InterPro" id="IPR035965">
    <property type="entry name" value="PAS-like_dom_sf"/>
</dbReference>
<dbReference type="CDD" id="cd00009">
    <property type="entry name" value="AAA"/>
    <property type="match status" value="1"/>
</dbReference>
<dbReference type="Gene3D" id="1.10.10.60">
    <property type="entry name" value="Homeodomain-like"/>
    <property type="match status" value="1"/>
</dbReference>
<dbReference type="InterPro" id="IPR025943">
    <property type="entry name" value="Sigma_54_int_dom_ATP-bd_2"/>
</dbReference>
<dbReference type="InterPro" id="IPR000014">
    <property type="entry name" value="PAS"/>
</dbReference>
<gene>
    <name evidence="8" type="ORF">HZF24_18495</name>
</gene>
<dbReference type="RefSeq" id="WP_179239860.1">
    <property type="nucleotide sequence ID" value="NZ_JACBNQ010000047.1"/>
</dbReference>
<keyword evidence="9" id="KW-1185">Reference proteome</keyword>
<keyword evidence="5" id="KW-0804">Transcription</keyword>
<dbReference type="Gene3D" id="3.30.450.20">
    <property type="entry name" value="PAS domain"/>
    <property type="match status" value="1"/>
</dbReference>
<dbReference type="Pfam" id="PF25601">
    <property type="entry name" value="AAA_lid_14"/>
    <property type="match status" value="1"/>
</dbReference>
<feature type="domain" description="Sigma-54 factor interaction" evidence="6">
    <location>
        <begin position="143"/>
        <end position="372"/>
    </location>
</feature>
<keyword evidence="1" id="KW-0547">Nucleotide-binding</keyword>
<dbReference type="GO" id="GO:0003677">
    <property type="term" value="F:DNA binding"/>
    <property type="evidence" value="ECO:0007669"/>
    <property type="project" value="UniProtKB-KW"/>
</dbReference>
<evidence type="ECO:0000256" key="2">
    <source>
        <dbReference type="ARBA" id="ARBA00022840"/>
    </source>
</evidence>
<dbReference type="CDD" id="cd00130">
    <property type="entry name" value="PAS"/>
    <property type="match status" value="1"/>
</dbReference>
<dbReference type="InterPro" id="IPR025944">
    <property type="entry name" value="Sigma_54_int_dom_CS"/>
</dbReference>
<dbReference type="Gene3D" id="3.40.50.300">
    <property type="entry name" value="P-loop containing nucleotide triphosphate hydrolases"/>
    <property type="match status" value="1"/>
</dbReference>
<dbReference type="SMART" id="SM00091">
    <property type="entry name" value="PAS"/>
    <property type="match status" value="1"/>
</dbReference>
<dbReference type="AlphaFoldDB" id="A0A974BNE7"/>
<evidence type="ECO:0000256" key="1">
    <source>
        <dbReference type="ARBA" id="ARBA00022741"/>
    </source>
</evidence>
<dbReference type="SUPFAM" id="SSF52540">
    <property type="entry name" value="P-loop containing nucleoside triphosphate hydrolases"/>
    <property type="match status" value="1"/>
</dbReference>
<sequence>MINAANFTYGLSDKELIKIIDALYDEILIYDNNYTIVYINQACLRHYSCESDDMIGKSFFDFIHKDWWSPSILPVVYKEKKPYAIKQRTFTGHELLTIAVPIFDEKNQIKYVAMNVRDDLNQIELYNPNYISCKNELNQNLIPLANSREMKITVDMAERLSQIDVTCILTGESGTGKTMLARYIHSLSKRKEQPYISINCASLPQELVESELFGYVKGAFTGANSSGKKGLFEAANGGTLLLDEISELSMSAQAKMLHVLQEQTYIPIGGSVPKKVNVRIIAATNKNLKNLVSIGQFREDLYYRLNIIEIAIPALRNRKVDIPDLIDEFLNNFNNKYNLSKGFTPQVISALVDYDWPGNVRELLHMVERLVVTTDGNQVGVSSLPKNIFGIIEEPSSDVEGMTYQEKMDLYESNLVKEAYMVCGSSRKVAEYLSVSQTKANNLIRKYIKNK</sequence>
<dbReference type="PROSITE" id="PS00688">
    <property type="entry name" value="SIGMA54_INTERACT_3"/>
    <property type="match status" value="1"/>
</dbReference>
<keyword evidence="3" id="KW-0805">Transcription regulation</keyword>
<dbReference type="SUPFAM" id="SSF55785">
    <property type="entry name" value="PYP-like sensor domain (PAS domain)"/>
    <property type="match status" value="1"/>
</dbReference>
<dbReference type="PROSITE" id="PS00676">
    <property type="entry name" value="SIGMA54_INTERACT_2"/>
    <property type="match status" value="1"/>
</dbReference>
<keyword evidence="2" id="KW-0067">ATP-binding</keyword>
<evidence type="ECO:0000259" key="6">
    <source>
        <dbReference type="PROSITE" id="PS50045"/>
    </source>
</evidence>
<dbReference type="Pfam" id="PF00989">
    <property type="entry name" value="PAS"/>
    <property type="match status" value="1"/>
</dbReference>
<protein>
    <submittedName>
        <fullName evidence="8">Sigma 54-interacting transcriptional regulator</fullName>
    </submittedName>
</protein>
<dbReference type="PROSITE" id="PS50112">
    <property type="entry name" value="PAS"/>
    <property type="match status" value="1"/>
</dbReference>
<dbReference type="SMART" id="SM00382">
    <property type="entry name" value="AAA"/>
    <property type="match status" value="1"/>
</dbReference>
<dbReference type="InterPro" id="IPR002078">
    <property type="entry name" value="Sigma_54_int"/>
</dbReference>
<organism evidence="8 9">
    <name type="scientific">Sedimentibacter hydroxybenzoicus DSM 7310</name>
    <dbReference type="NCBI Taxonomy" id="1123245"/>
    <lineage>
        <taxon>Bacteria</taxon>
        <taxon>Bacillati</taxon>
        <taxon>Bacillota</taxon>
        <taxon>Tissierellia</taxon>
        <taxon>Sedimentibacter</taxon>
    </lineage>
</organism>
<dbReference type="PANTHER" id="PTHR32071">
    <property type="entry name" value="TRANSCRIPTIONAL REGULATORY PROTEIN"/>
    <property type="match status" value="1"/>
</dbReference>
<dbReference type="InterPro" id="IPR013767">
    <property type="entry name" value="PAS_fold"/>
</dbReference>
<evidence type="ECO:0000259" key="7">
    <source>
        <dbReference type="PROSITE" id="PS50112"/>
    </source>
</evidence>
<dbReference type="Gene3D" id="1.10.8.60">
    <property type="match status" value="1"/>
</dbReference>
<feature type="domain" description="PAS" evidence="7">
    <location>
        <begin position="12"/>
        <end position="66"/>
    </location>
</feature>
<proteinExistence type="predicted"/>
<keyword evidence="4" id="KW-0238">DNA-binding</keyword>
<evidence type="ECO:0000313" key="8">
    <source>
        <dbReference type="EMBL" id="NYB76141.1"/>
    </source>
</evidence>
<accession>A0A974BNE7</accession>
<dbReference type="GO" id="GO:0005524">
    <property type="term" value="F:ATP binding"/>
    <property type="evidence" value="ECO:0007669"/>
    <property type="project" value="UniProtKB-KW"/>
</dbReference>
<evidence type="ECO:0000313" key="9">
    <source>
        <dbReference type="Proteomes" id="UP000611629"/>
    </source>
</evidence>
<dbReference type="InterPro" id="IPR027417">
    <property type="entry name" value="P-loop_NTPase"/>
</dbReference>
<name>A0A974BNE7_SEDHY</name>
<evidence type="ECO:0000256" key="5">
    <source>
        <dbReference type="ARBA" id="ARBA00023163"/>
    </source>
</evidence>
<dbReference type="PROSITE" id="PS50045">
    <property type="entry name" value="SIGMA54_INTERACT_4"/>
    <property type="match status" value="1"/>
</dbReference>
<dbReference type="Pfam" id="PF00158">
    <property type="entry name" value="Sigma54_activat"/>
    <property type="match status" value="1"/>
</dbReference>
<dbReference type="Proteomes" id="UP000611629">
    <property type="component" value="Unassembled WGS sequence"/>
</dbReference>
<dbReference type="GO" id="GO:0006355">
    <property type="term" value="P:regulation of DNA-templated transcription"/>
    <property type="evidence" value="ECO:0007669"/>
    <property type="project" value="InterPro"/>
</dbReference>
<dbReference type="EMBL" id="JACBNQ010000047">
    <property type="protein sequence ID" value="NYB76141.1"/>
    <property type="molecule type" value="Genomic_DNA"/>
</dbReference>
<evidence type="ECO:0000256" key="4">
    <source>
        <dbReference type="ARBA" id="ARBA00023125"/>
    </source>
</evidence>
<comment type="caution">
    <text evidence="8">The sequence shown here is derived from an EMBL/GenBank/DDBJ whole genome shotgun (WGS) entry which is preliminary data.</text>
</comment>
<evidence type="ECO:0000256" key="3">
    <source>
        <dbReference type="ARBA" id="ARBA00023015"/>
    </source>
</evidence>
<reference evidence="8" key="1">
    <citation type="submission" date="2020-07" db="EMBL/GenBank/DDBJ databases">
        <title>Genomic analysis of a strain of Sedimentibacter Hydroxybenzoicus DSM7310.</title>
        <authorList>
            <person name="Ma S."/>
        </authorList>
    </citation>
    <scope>NUCLEOTIDE SEQUENCE</scope>
    <source>
        <strain evidence="8">DSM 7310</strain>
    </source>
</reference>
<dbReference type="InterPro" id="IPR058031">
    <property type="entry name" value="AAA_lid_NorR"/>
</dbReference>
<dbReference type="InterPro" id="IPR003593">
    <property type="entry name" value="AAA+_ATPase"/>
</dbReference>
<dbReference type="FunFam" id="3.40.50.300:FF:000006">
    <property type="entry name" value="DNA-binding transcriptional regulator NtrC"/>
    <property type="match status" value="1"/>
</dbReference>